<feature type="compositionally biased region" description="Basic and acidic residues" evidence="2">
    <location>
        <begin position="251"/>
        <end position="282"/>
    </location>
</feature>
<reference evidence="4 5" key="1">
    <citation type="journal article" date="2023" name="Proc. Natl. Acad. Sci. U.S.A.">
        <title>A global phylogenomic analysis of the shiitake genus Lentinula.</title>
        <authorList>
            <person name="Sierra-Patev S."/>
            <person name="Min B."/>
            <person name="Naranjo-Ortiz M."/>
            <person name="Looney B."/>
            <person name="Konkel Z."/>
            <person name="Slot J.C."/>
            <person name="Sakamoto Y."/>
            <person name="Steenwyk J.L."/>
            <person name="Rokas A."/>
            <person name="Carro J."/>
            <person name="Camarero S."/>
            <person name="Ferreira P."/>
            <person name="Molpeceres G."/>
            <person name="Ruiz-Duenas F.J."/>
            <person name="Serrano A."/>
            <person name="Henrissat B."/>
            <person name="Drula E."/>
            <person name="Hughes K.W."/>
            <person name="Mata J.L."/>
            <person name="Ishikawa N.K."/>
            <person name="Vargas-Isla R."/>
            <person name="Ushijima S."/>
            <person name="Smith C.A."/>
            <person name="Donoghue J."/>
            <person name="Ahrendt S."/>
            <person name="Andreopoulos W."/>
            <person name="He G."/>
            <person name="LaButti K."/>
            <person name="Lipzen A."/>
            <person name="Ng V."/>
            <person name="Riley R."/>
            <person name="Sandor L."/>
            <person name="Barry K."/>
            <person name="Martinez A.T."/>
            <person name="Xiao Y."/>
            <person name="Gibbons J.G."/>
            <person name="Terashima K."/>
            <person name="Grigoriev I.V."/>
            <person name="Hibbett D."/>
        </authorList>
    </citation>
    <scope>NUCLEOTIDE SEQUENCE [LARGE SCALE GENOMIC DNA]</scope>
    <source>
        <strain evidence="4 5">TFB7810</strain>
    </source>
</reference>
<evidence type="ECO:0000259" key="3">
    <source>
        <dbReference type="SMART" id="SM01117"/>
    </source>
</evidence>
<evidence type="ECO:0000256" key="1">
    <source>
        <dbReference type="ARBA" id="ARBA00038357"/>
    </source>
</evidence>
<dbReference type="InterPro" id="IPR036400">
    <property type="entry name" value="Cyt_B5-like_heme/steroid_sf"/>
</dbReference>
<sequence length="282" mass="32076">MSWFKTSITGEEPQPYIEPESTPRVKDPVIPDRMVIDKAANRPFLAYKAYRDKQQKAHNEWLERQKIRQEKIARGEEVGPEEKDPTEPKEVGIGGLLKFLLYFVVFGALAGKLLTGSYTWNYENRLTQLKSYMPTDQRLFSESTLAKFDGSVPGKPIYLAIDGDVFDVTNGKAYQPGGSYHHFAGVDAARAYGTGCFKTHRTHDLRGLTEAELRGVNHWKEFYANHAEYKKVGRVSHRPINPASPLPEPCKPPKEKKNNEKVSEEKQDNESKVKGRTVHEEL</sequence>
<dbReference type="AlphaFoldDB" id="A0A9W8NRK1"/>
<dbReference type="SUPFAM" id="SSF55856">
    <property type="entry name" value="Cytochrome b5-like heme/steroid binding domain"/>
    <property type="match status" value="1"/>
</dbReference>
<feature type="domain" description="Cytochrome b5 heme-binding" evidence="3">
    <location>
        <begin position="140"/>
        <end position="236"/>
    </location>
</feature>
<dbReference type="PANTHER" id="PTHR10281:SF76">
    <property type="entry name" value="CALCUTTA CUP-RELATED"/>
    <property type="match status" value="1"/>
</dbReference>
<dbReference type="EMBL" id="JANVFU010000018">
    <property type="protein sequence ID" value="KAJ3739548.1"/>
    <property type="molecule type" value="Genomic_DNA"/>
</dbReference>
<comment type="caution">
    <text evidence="4">The sequence shown here is derived from an EMBL/GenBank/DDBJ whole genome shotgun (WGS) entry which is preliminary data.</text>
</comment>
<evidence type="ECO:0000313" key="5">
    <source>
        <dbReference type="Proteomes" id="UP001142393"/>
    </source>
</evidence>
<dbReference type="GO" id="GO:0012505">
    <property type="term" value="C:endomembrane system"/>
    <property type="evidence" value="ECO:0007669"/>
    <property type="project" value="TreeGrafter"/>
</dbReference>
<evidence type="ECO:0000313" key="4">
    <source>
        <dbReference type="EMBL" id="KAJ3739548.1"/>
    </source>
</evidence>
<dbReference type="InterPro" id="IPR050577">
    <property type="entry name" value="MAPR/NEUFC/NENF-like"/>
</dbReference>
<evidence type="ECO:0000256" key="2">
    <source>
        <dbReference type="SAM" id="MobiDB-lite"/>
    </source>
</evidence>
<feature type="region of interest" description="Disordered" evidence="2">
    <location>
        <begin position="235"/>
        <end position="282"/>
    </location>
</feature>
<dbReference type="Gene3D" id="3.10.120.10">
    <property type="entry name" value="Cytochrome b5-like heme/steroid binding domain"/>
    <property type="match status" value="1"/>
</dbReference>
<comment type="similarity">
    <text evidence="1">Belongs to the cytochrome b5 family. MAPR subfamily.</text>
</comment>
<gene>
    <name evidence="4" type="ORF">DFH05DRAFT_520244</name>
</gene>
<dbReference type="SMART" id="SM01117">
    <property type="entry name" value="Cyt-b5"/>
    <property type="match status" value="1"/>
</dbReference>
<name>A0A9W8NRK1_9AGAR</name>
<proteinExistence type="inferred from homology"/>
<dbReference type="InterPro" id="IPR001199">
    <property type="entry name" value="Cyt_B5-like_heme/steroid-bd"/>
</dbReference>
<dbReference type="Pfam" id="PF00173">
    <property type="entry name" value="Cyt-b5"/>
    <property type="match status" value="1"/>
</dbReference>
<accession>A0A9W8NRK1</accession>
<organism evidence="4 5">
    <name type="scientific">Lentinula detonsa</name>
    <dbReference type="NCBI Taxonomy" id="2804962"/>
    <lineage>
        <taxon>Eukaryota</taxon>
        <taxon>Fungi</taxon>
        <taxon>Dikarya</taxon>
        <taxon>Basidiomycota</taxon>
        <taxon>Agaricomycotina</taxon>
        <taxon>Agaricomycetes</taxon>
        <taxon>Agaricomycetidae</taxon>
        <taxon>Agaricales</taxon>
        <taxon>Marasmiineae</taxon>
        <taxon>Omphalotaceae</taxon>
        <taxon>Lentinula</taxon>
    </lineage>
</organism>
<protein>
    <submittedName>
        <fullName evidence="4">Cytochrome b5</fullName>
    </submittedName>
</protein>
<feature type="region of interest" description="Disordered" evidence="2">
    <location>
        <begin position="1"/>
        <end position="25"/>
    </location>
</feature>
<keyword evidence="5" id="KW-1185">Reference proteome</keyword>
<dbReference type="GO" id="GO:0016020">
    <property type="term" value="C:membrane"/>
    <property type="evidence" value="ECO:0007669"/>
    <property type="project" value="TreeGrafter"/>
</dbReference>
<dbReference type="PANTHER" id="PTHR10281">
    <property type="entry name" value="MEMBRANE-ASSOCIATED PROGESTERONE RECEPTOR COMPONENT-RELATED"/>
    <property type="match status" value="1"/>
</dbReference>
<dbReference type="Proteomes" id="UP001142393">
    <property type="component" value="Unassembled WGS sequence"/>
</dbReference>